<evidence type="ECO:0000256" key="1">
    <source>
        <dbReference type="SAM" id="Phobius"/>
    </source>
</evidence>
<feature type="signal peptide" evidence="2">
    <location>
        <begin position="1"/>
        <end position="19"/>
    </location>
</feature>
<proteinExistence type="predicted"/>
<gene>
    <name evidence="3" type="ORF">ACJMK2_035347</name>
</gene>
<dbReference type="Proteomes" id="UP001634394">
    <property type="component" value="Unassembled WGS sequence"/>
</dbReference>
<comment type="caution">
    <text evidence="3">The sequence shown here is derived from an EMBL/GenBank/DDBJ whole genome shotgun (WGS) entry which is preliminary data.</text>
</comment>
<dbReference type="AlphaFoldDB" id="A0ABD3WYK5"/>
<dbReference type="EMBL" id="JBJQND010000005">
    <property type="protein sequence ID" value="KAL3877678.1"/>
    <property type="molecule type" value="Genomic_DNA"/>
</dbReference>
<organism evidence="3 4">
    <name type="scientific">Sinanodonta woodiana</name>
    <name type="common">Chinese pond mussel</name>
    <name type="synonym">Anodonta woodiana</name>
    <dbReference type="NCBI Taxonomy" id="1069815"/>
    <lineage>
        <taxon>Eukaryota</taxon>
        <taxon>Metazoa</taxon>
        <taxon>Spiralia</taxon>
        <taxon>Lophotrochozoa</taxon>
        <taxon>Mollusca</taxon>
        <taxon>Bivalvia</taxon>
        <taxon>Autobranchia</taxon>
        <taxon>Heteroconchia</taxon>
        <taxon>Palaeoheterodonta</taxon>
        <taxon>Unionida</taxon>
        <taxon>Unionoidea</taxon>
        <taxon>Unionidae</taxon>
        <taxon>Unioninae</taxon>
        <taxon>Sinanodonta</taxon>
    </lineage>
</organism>
<keyword evidence="4" id="KW-1185">Reference proteome</keyword>
<keyword evidence="1" id="KW-0812">Transmembrane</keyword>
<keyword evidence="1" id="KW-0472">Membrane</keyword>
<accession>A0ABD3WYK5</accession>
<keyword evidence="1" id="KW-1133">Transmembrane helix</keyword>
<evidence type="ECO:0000313" key="3">
    <source>
        <dbReference type="EMBL" id="KAL3877678.1"/>
    </source>
</evidence>
<name>A0ABD3WYK5_SINWO</name>
<sequence>MWSTIVSFLALASMSLVQADVFCGLKTCYGAGAYCCTYNSEDCCWVSVFGLWWFWFIWFWFIVFVLTCGIWICVRRRRRLSSEYIVVNQQPCYGSATSVTTAYSQPPPTYSAVVASAPAYTPAYQKADASFSYPSYSLPKWF</sequence>
<reference evidence="3 4" key="1">
    <citation type="submission" date="2024-11" db="EMBL/GenBank/DDBJ databases">
        <title>Chromosome-level genome assembly of the freshwater bivalve Anodonta woodiana.</title>
        <authorList>
            <person name="Chen X."/>
        </authorList>
    </citation>
    <scope>NUCLEOTIDE SEQUENCE [LARGE SCALE GENOMIC DNA]</scope>
    <source>
        <strain evidence="3">MN2024</strain>
        <tissue evidence="3">Gills</tissue>
    </source>
</reference>
<protein>
    <submittedName>
        <fullName evidence="3">Uncharacterized protein</fullName>
    </submittedName>
</protein>
<feature type="chain" id="PRO_5044808571" evidence="2">
    <location>
        <begin position="20"/>
        <end position="142"/>
    </location>
</feature>
<evidence type="ECO:0000256" key="2">
    <source>
        <dbReference type="SAM" id="SignalP"/>
    </source>
</evidence>
<keyword evidence="2" id="KW-0732">Signal</keyword>
<evidence type="ECO:0000313" key="4">
    <source>
        <dbReference type="Proteomes" id="UP001634394"/>
    </source>
</evidence>
<feature type="transmembrane region" description="Helical" evidence="1">
    <location>
        <begin position="52"/>
        <end position="74"/>
    </location>
</feature>